<reference evidence="3 4" key="1">
    <citation type="submission" date="2019-02" db="EMBL/GenBank/DDBJ databases">
        <title>Sequencing the genomes of 1000 actinobacteria strains.</title>
        <authorList>
            <person name="Klenk H.-P."/>
        </authorList>
    </citation>
    <scope>NUCLEOTIDE SEQUENCE [LARGE SCALE GENOMIC DNA]</scope>
    <source>
        <strain evidence="3 4">DSM 45162</strain>
    </source>
</reference>
<dbReference type="InterPro" id="IPR029787">
    <property type="entry name" value="Nucleotide_cyclase"/>
</dbReference>
<dbReference type="GO" id="GO:1902201">
    <property type="term" value="P:negative regulation of bacterial-type flagellum-dependent cell motility"/>
    <property type="evidence" value="ECO:0007669"/>
    <property type="project" value="TreeGrafter"/>
</dbReference>
<comment type="caution">
    <text evidence="3">The sequence shown here is derived from an EMBL/GenBank/DDBJ whole genome shotgun (WGS) entry which is preliminary data.</text>
</comment>
<dbReference type="InterPro" id="IPR011990">
    <property type="entry name" value="TPR-like_helical_dom_sf"/>
</dbReference>
<organism evidence="3 4">
    <name type="scientific">Krasilnikovia cinnamomea</name>
    <dbReference type="NCBI Taxonomy" id="349313"/>
    <lineage>
        <taxon>Bacteria</taxon>
        <taxon>Bacillati</taxon>
        <taxon>Actinomycetota</taxon>
        <taxon>Actinomycetes</taxon>
        <taxon>Micromonosporales</taxon>
        <taxon>Micromonosporaceae</taxon>
        <taxon>Krasilnikovia</taxon>
    </lineage>
</organism>
<dbReference type="GO" id="GO:0052621">
    <property type="term" value="F:diguanylate cyclase activity"/>
    <property type="evidence" value="ECO:0007669"/>
    <property type="project" value="TreeGrafter"/>
</dbReference>
<sequence length="533" mass="58975">MDGVDIDVAQLSAALQALEEQVSVKAEVGYTTALELERQAAAVGDEMLIARARLVHANMLRRTGDVATAARQVHDIHEWALVHGDRRLQARTHLSWAYLNRLTGDTAQRLEHALSAVELLDETATPYMQVWYRCTLADALADNGDMDAARPRFRQAEALARELHQWEQLTMLLNNWAVSEYENDDFPRAREVAARMLEHAAAHGFDLEPAQLDTIGAIQIENGEYAEAEQTMLVCIARRDAGESDNADDLAEYLLNLARAQRGSGATDRAQASLDAARELCVDRELHGLLVRVHQEQAELHAARGEFAEAFAAQKVFVAAKENLRARQEQAKALTRQTLFETAEAREEAQQFREQARRDPLTGLRNRRFVDEELTALIAGDPDLTVAIADIDHFKQINDQLSHDTGDQVLVQVAKVLETELAAVAPEGFVARLGGEEFLLVLPATPVILATRHLDGIRRAISEFDWHDTTNGLPVTVSIGVAGVNETSPRSQSAALATADRNLYAAKHAGRNRVVAGTEPEPRRRAYRDRTAP</sequence>
<accession>A0A4Q7ZPP8</accession>
<evidence type="ECO:0000256" key="1">
    <source>
        <dbReference type="SAM" id="MobiDB-lite"/>
    </source>
</evidence>
<dbReference type="Gene3D" id="3.30.70.270">
    <property type="match status" value="1"/>
</dbReference>
<dbReference type="PROSITE" id="PS50887">
    <property type="entry name" value="GGDEF"/>
    <property type="match status" value="1"/>
</dbReference>
<dbReference type="GO" id="GO:0043709">
    <property type="term" value="P:cell adhesion involved in single-species biofilm formation"/>
    <property type="evidence" value="ECO:0007669"/>
    <property type="project" value="TreeGrafter"/>
</dbReference>
<dbReference type="AlphaFoldDB" id="A0A4Q7ZPP8"/>
<gene>
    <name evidence="3" type="ORF">EV385_4585</name>
</gene>
<dbReference type="Gene3D" id="1.25.40.10">
    <property type="entry name" value="Tetratricopeptide repeat domain"/>
    <property type="match status" value="1"/>
</dbReference>
<dbReference type="RefSeq" id="WP_242625023.1">
    <property type="nucleotide sequence ID" value="NZ_SHKY01000001.1"/>
</dbReference>
<dbReference type="Proteomes" id="UP000292564">
    <property type="component" value="Unassembled WGS sequence"/>
</dbReference>
<dbReference type="SUPFAM" id="SSF55073">
    <property type="entry name" value="Nucleotide cyclase"/>
    <property type="match status" value="1"/>
</dbReference>
<dbReference type="InterPro" id="IPR043128">
    <property type="entry name" value="Rev_trsase/Diguanyl_cyclase"/>
</dbReference>
<dbReference type="InterPro" id="IPR050469">
    <property type="entry name" value="Diguanylate_Cyclase"/>
</dbReference>
<dbReference type="SMART" id="SM00267">
    <property type="entry name" value="GGDEF"/>
    <property type="match status" value="1"/>
</dbReference>
<evidence type="ECO:0000313" key="4">
    <source>
        <dbReference type="Proteomes" id="UP000292564"/>
    </source>
</evidence>
<dbReference type="NCBIfam" id="TIGR00254">
    <property type="entry name" value="GGDEF"/>
    <property type="match status" value="1"/>
</dbReference>
<dbReference type="InterPro" id="IPR000160">
    <property type="entry name" value="GGDEF_dom"/>
</dbReference>
<evidence type="ECO:0000259" key="2">
    <source>
        <dbReference type="PROSITE" id="PS50887"/>
    </source>
</evidence>
<dbReference type="PANTHER" id="PTHR45138">
    <property type="entry name" value="REGULATORY COMPONENTS OF SENSORY TRANSDUCTION SYSTEM"/>
    <property type="match status" value="1"/>
</dbReference>
<protein>
    <submittedName>
        <fullName evidence="3">Diguanylate cyclase (GGDEF)-like protein</fullName>
    </submittedName>
</protein>
<evidence type="ECO:0000313" key="3">
    <source>
        <dbReference type="EMBL" id="RZU52704.1"/>
    </source>
</evidence>
<dbReference type="CDD" id="cd01949">
    <property type="entry name" value="GGDEF"/>
    <property type="match status" value="1"/>
</dbReference>
<feature type="compositionally biased region" description="Basic and acidic residues" evidence="1">
    <location>
        <begin position="520"/>
        <end position="533"/>
    </location>
</feature>
<dbReference type="PANTHER" id="PTHR45138:SF9">
    <property type="entry name" value="DIGUANYLATE CYCLASE DGCM-RELATED"/>
    <property type="match status" value="1"/>
</dbReference>
<name>A0A4Q7ZPP8_9ACTN</name>
<dbReference type="GO" id="GO:0005886">
    <property type="term" value="C:plasma membrane"/>
    <property type="evidence" value="ECO:0007669"/>
    <property type="project" value="TreeGrafter"/>
</dbReference>
<proteinExistence type="predicted"/>
<dbReference type="EMBL" id="SHKY01000001">
    <property type="protein sequence ID" value="RZU52704.1"/>
    <property type="molecule type" value="Genomic_DNA"/>
</dbReference>
<feature type="region of interest" description="Disordered" evidence="1">
    <location>
        <begin position="510"/>
        <end position="533"/>
    </location>
</feature>
<feature type="domain" description="GGDEF" evidence="2">
    <location>
        <begin position="382"/>
        <end position="519"/>
    </location>
</feature>
<dbReference type="FunFam" id="3.30.70.270:FF:000001">
    <property type="entry name" value="Diguanylate cyclase domain protein"/>
    <property type="match status" value="1"/>
</dbReference>
<dbReference type="SUPFAM" id="SSF48452">
    <property type="entry name" value="TPR-like"/>
    <property type="match status" value="2"/>
</dbReference>
<keyword evidence="4" id="KW-1185">Reference proteome</keyword>
<dbReference type="Pfam" id="PF00990">
    <property type="entry name" value="GGDEF"/>
    <property type="match status" value="1"/>
</dbReference>